<evidence type="ECO:0000313" key="13">
    <source>
        <dbReference type="EMBL" id="KGM30592.1"/>
    </source>
</evidence>
<dbReference type="PROSITE" id="PS50860">
    <property type="entry name" value="AA_TRNA_LIGASE_II_ALA"/>
    <property type="match status" value="1"/>
</dbReference>
<dbReference type="GO" id="GO:0005524">
    <property type="term" value="F:ATP binding"/>
    <property type="evidence" value="ECO:0007669"/>
    <property type="project" value="UniProtKB-KW"/>
</dbReference>
<keyword evidence="10 13" id="KW-0030">Aminoacyl-tRNA synthetase</keyword>
<protein>
    <recommendedName>
        <fullName evidence="3">Alanine--tRNA ligase</fullName>
        <ecNumber evidence="2">6.1.1.7</ecNumber>
    </recommendedName>
    <alternativeName>
        <fullName evidence="11">Alanyl-tRNA synthetase</fullName>
    </alternativeName>
</protein>
<keyword evidence="6" id="KW-0547">Nucleotide-binding</keyword>
<feature type="domain" description="Alanyl-transfer RNA synthetases family profile" evidence="12">
    <location>
        <begin position="17"/>
        <end position="243"/>
    </location>
</feature>
<dbReference type="SUPFAM" id="SSF55681">
    <property type="entry name" value="Class II aaRS and biotin synthetases"/>
    <property type="match status" value="1"/>
</dbReference>
<keyword evidence="9" id="KW-0648">Protein biosynthesis</keyword>
<organism evidence="13 14">
    <name type="scientific">Inquilinus limosus MP06</name>
    <dbReference type="NCBI Taxonomy" id="1398085"/>
    <lineage>
        <taxon>Bacteria</taxon>
        <taxon>Pseudomonadati</taxon>
        <taxon>Pseudomonadota</taxon>
        <taxon>Alphaproteobacteria</taxon>
        <taxon>Rhodospirillales</taxon>
        <taxon>Rhodospirillaceae</taxon>
        <taxon>Inquilinus</taxon>
    </lineage>
</organism>
<evidence type="ECO:0000256" key="6">
    <source>
        <dbReference type="ARBA" id="ARBA00022741"/>
    </source>
</evidence>
<dbReference type="EC" id="6.1.1.7" evidence="2"/>
<dbReference type="GO" id="GO:0005737">
    <property type="term" value="C:cytoplasm"/>
    <property type="evidence" value="ECO:0007669"/>
    <property type="project" value="InterPro"/>
</dbReference>
<evidence type="ECO:0000313" key="14">
    <source>
        <dbReference type="Proteomes" id="UP000029995"/>
    </source>
</evidence>
<dbReference type="Pfam" id="PF01411">
    <property type="entry name" value="tRNA-synt_2c"/>
    <property type="match status" value="1"/>
</dbReference>
<dbReference type="OrthoDB" id="7374811at2"/>
<evidence type="ECO:0000256" key="11">
    <source>
        <dbReference type="ARBA" id="ARBA00032577"/>
    </source>
</evidence>
<reference evidence="13 14" key="1">
    <citation type="submission" date="2014-01" db="EMBL/GenBank/DDBJ databases">
        <title>Genome sequence determination for a cystic fibrosis isolate, Inquilinus limosus.</title>
        <authorList>
            <person name="Pino M."/>
            <person name="Di Conza J."/>
            <person name="Gutkind G."/>
        </authorList>
    </citation>
    <scope>NUCLEOTIDE SEQUENCE [LARGE SCALE GENOMIC DNA]</scope>
    <source>
        <strain evidence="13 14">MP06</strain>
    </source>
</reference>
<dbReference type="GO" id="GO:0000049">
    <property type="term" value="F:tRNA binding"/>
    <property type="evidence" value="ECO:0007669"/>
    <property type="project" value="UniProtKB-KW"/>
</dbReference>
<dbReference type="EMBL" id="JANX01000770">
    <property type="protein sequence ID" value="KGM30592.1"/>
    <property type="molecule type" value="Genomic_DNA"/>
</dbReference>
<dbReference type="Proteomes" id="UP000029995">
    <property type="component" value="Unassembled WGS sequence"/>
</dbReference>
<dbReference type="PANTHER" id="PTHR11777:SF9">
    <property type="entry name" value="ALANINE--TRNA LIGASE, CYTOPLASMIC"/>
    <property type="match status" value="1"/>
</dbReference>
<keyword evidence="8" id="KW-0694">RNA-binding</keyword>
<evidence type="ECO:0000256" key="5">
    <source>
        <dbReference type="ARBA" id="ARBA00022598"/>
    </source>
</evidence>
<name>A0A0A0D0H3_9PROT</name>
<evidence type="ECO:0000256" key="7">
    <source>
        <dbReference type="ARBA" id="ARBA00022840"/>
    </source>
</evidence>
<dbReference type="InterPro" id="IPR018165">
    <property type="entry name" value="Ala-tRNA-synth_IIc_core"/>
</dbReference>
<evidence type="ECO:0000256" key="3">
    <source>
        <dbReference type="ARBA" id="ARBA00017959"/>
    </source>
</evidence>
<dbReference type="InterPro" id="IPR045864">
    <property type="entry name" value="aa-tRNA-synth_II/BPL/LPL"/>
</dbReference>
<dbReference type="RefSeq" id="WP_081992080.1">
    <property type="nucleotide sequence ID" value="NZ_JANX01000770.1"/>
</dbReference>
<evidence type="ECO:0000256" key="10">
    <source>
        <dbReference type="ARBA" id="ARBA00023146"/>
    </source>
</evidence>
<keyword evidence="4" id="KW-0820">tRNA-binding</keyword>
<dbReference type="InterPro" id="IPR018164">
    <property type="entry name" value="Ala-tRNA-synth_IIc_N"/>
</dbReference>
<dbReference type="InterPro" id="IPR050058">
    <property type="entry name" value="Ala-tRNA_ligase"/>
</dbReference>
<dbReference type="InterPro" id="IPR018162">
    <property type="entry name" value="Ala-tRNA-ligase_IIc_anticod-bd"/>
</dbReference>
<dbReference type="GO" id="GO:0002161">
    <property type="term" value="F:aminoacyl-tRNA deacylase activity"/>
    <property type="evidence" value="ECO:0007669"/>
    <property type="project" value="TreeGrafter"/>
</dbReference>
<keyword evidence="7" id="KW-0067">ATP-binding</keyword>
<sequence length="300" mass="33569">MGLPSRQSGTAQEVAYVPAGRLTHRFRLFCENRGIGFDTNPSVRPFDSTTLFCTAGMQQFKPLFTDLAYAATFANLQSCLRVGDLDEIGDGTHLLRFDMLGLFSFRQWTVGQAIDFWLDFLAEIGASPHHVTIHPDKMAEWAPLYRGLVPIRPDPECTWSDGSITGYCTEFYRDGVEIGNIVNPLGTCIDAGFGLDRLDALVNGTPPMTPGDSLADAIGRIIADGYRPGGKQQGYVLRKLLRRLWALGGTLDHPFFRAEVARQRRLRDRYARLQPRHPDKPPEWWFDTHGIDLDDLDGPA</sequence>
<evidence type="ECO:0000256" key="8">
    <source>
        <dbReference type="ARBA" id="ARBA00022884"/>
    </source>
</evidence>
<dbReference type="SUPFAM" id="SSF101353">
    <property type="entry name" value="Putative anticodon-binding domain of alanyl-tRNA synthetase (AlaRS)"/>
    <property type="match status" value="1"/>
</dbReference>
<proteinExistence type="inferred from homology"/>
<comment type="caution">
    <text evidence="13">The sequence shown here is derived from an EMBL/GenBank/DDBJ whole genome shotgun (WGS) entry which is preliminary data.</text>
</comment>
<dbReference type="PANTHER" id="PTHR11777">
    <property type="entry name" value="ALANYL-TRNA SYNTHETASE"/>
    <property type="match status" value="1"/>
</dbReference>
<evidence type="ECO:0000256" key="9">
    <source>
        <dbReference type="ARBA" id="ARBA00022917"/>
    </source>
</evidence>
<evidence type="ECO:0000256" key="4">
    <source>
        <dbReference type="ARBA" id="ARBA00022555"/>
    </source>
</evidence>
<accession>A0A0A0D0H3</accession>
<dbReference type="GO" id="GO:0004813">
    <property type="term" value="F:alanine-tRNA ligase activity"/>
    <property type="evidence" value="ECO:0007669"/>
    <property type="project" value="UniProtKB-EC"/>
</dbReference>
<gene>
    <name evidence="13" type="ORF">P409_32120</name>
</gene>
<comment type="similarity">
    <text evidence="1">Belongs to the class-II aminoacyl-tRNA synthetase family.</text>
</comment>
<evidence type="ECO:0000256" key="2">
    <source>
        <dbReference type="ARBA" id="ARBA00013168"/>
    </source>
</evidence>
<dbReference type="AlphaFoldDB" id="A0A0A0D0H3"/>
<evidence type="ECO:0000259" key="12">
    <source>
        <dbReference type="PROSITE" id="PS50860"/>
    </source>
</evidence>
<dbReference type="Gene3D" id="3.30.930.10">
    <property type="entry name" value="Bira Bifunctional Protein, Domain 2"/>
    <property type="match status" value="1"/>
</dbReference>
<keyword evidence="5" id="KW-0436">Ligase</keyword>
<evidence type="ECO:0000256" key="1">
    <source>
        <dbReference type="ARBA" id="ARBA00008226"/>
    </source>
</evidence>
<dbReference type="GO" id="GO:0006419">
    <property type="term" value="P:alanyl-tRNA aminoacylation"/>
    <property type="evidence" value="ECO:0007669"/>
    <property type="project" value="InterPro"/>
</dbReference>